<reference evidence="2" key="1">
    <citation type="journal article" date="2019" name="Int. J. Syst. Evol. Microbiol.">
        <title>The Global Catalogue of Microorganisms (GCM) 10K type strain sequencing project: providing services to taxonomists for standard genome sequencing and annotation.</title>
        <authorList>
            <consortium name="The Broad Institute Genomics Platform"/>
            <consortium name="The Broad Institute Genome Sequencing Center for Infectious Disease"/>
            <person name="Wu L."/>
            <person name="Ma J."/>
        </authorList>
    </citation>
    <scope>NUCLEOTIDE SEQUENCE [LARGE SCALE GENOMIC DNA]</scope>
    <source>
        <strain evidence="2">CGMCC 1.15043</strain>
    </source>
</reference>
<sequence>MRNWLILISLVLIFALTGCKQLRSNLLVTTSPVEIGDSSTSTTTPMLSPMPETGNDVRNPMSFQLTKEQIKVLFGEKYTELTDAMTGEWKVWRFDVEPKNGYKADYDVFGNGNVDMEGLKSHAIKCQVFVTWDTEGKLIGIDSYYLQNGEVSQFGLSENILKKAYSTK</sequence>
<gene>
    <name evidence="1" type="ORF">GCM10008018_42340</name>
</gene>
<name>A0ABQ1EX80_9BACL</name>
<dbReference type="Proteomes" id="UP000615455">
    <property type="component" value="Unassembled WGS sequence"/>
</dbReference>
<protein>
    <recommendedName>
        <fullName evidence="3">Lipoprotein</fullName>
    </recommendedName>
</protein>
<dbReference type="PROSITE" id="PS51257">
    <property type="entry name" value="PROKAR_LIPOPROTEIN"/>
    <property type="match status" value="1"/>
</dbReference>
<dbReference type="EMBL" id="BMHE01000024">
    <property type="protein sequence ID" value="GFZ91589.1"/>
    <property type="molecule type" value="Genomic_DNA"/>
</dbReference>
<proteinExistence type="predicted"/>
<evidence type="ECO:0000313" key="1">
    <source>
        <dbReference type="EMBL" id="GFZ91589.1"/>
    </source>
</evidence>
<evidence type="ECO:0008006" key="3">
    <source>
        <dbReference type="Google" id="ProtNLM"/>
    </source>
</evidence>
<organism evidence="1 2">
    <name type="scientific">Paenibacillus marchantiophytorum</name>
    <dbReference type="NCBI Taxonomy" id="1619310"/>
    <lineage>
        <taxon>Bacteria</taxon>
        <taxon>Bacillati</taxon>
        <taxon>Bacillota</taxon>
        <taxon>Bacilli</taxon>
        <taxon>Bacillales</taxon>
        <taxon>Paenibacillaceae</taxon>
        <taxon>Paenibacillus</taxon>
    </lineage>
</organism>
<dbReference type="RefSeq" id="WP_189014756.1">
    <property type="nucleotide sequence ID" value="NZ_BMHE01000024.1"/>
</dbReference>
<keyword evidence="2" id="KW-1185">Reference proteome</keyword>
<accession>A0ABQ1EX80</accession>
<evidence type="ECO:0000313" key="2">
    <source>
        <dbReference type="Proteomes" id="UP000615455"/>
    </source>
</evidence>
<comment type="caution">
    <text evidence="1">The sequence shown here is derived from an EMBL/GenBank/DDBJ whole genome shotgun (WGS) entry which is preliminary data.</text>
</comment>